<dbReference type="AlphaFoldDB" id="A0A245ZKZ0"/>
<reference evidence="5 6" key="1">
    <citation type="submission" date="2017-03" db="EMBL/GenBank/DDBJ databases">
        <title>Genome sequence of Sphingomonas dokdonensis DSM 21029.</title>
        <authorList>
            <person name="Poehlein A."/>
            <person name="Wuebbeler J.H."/>
            <person name="Steinbuechel A."/>
            <person name="Daniel R."/>
        </authorList>
    </citation>
    <scope>NUCLEOTIDE SEQUENCE [LARGE SCALE GENOMIC DNA]</scope>
    <source>
        <strain evidence="5 6">DSM 21029</strain>
    </source>
</reference>
<name>A0A245ZKZ0_9SPHN</name>
<dbReference type="PANTHER" id="PTHR30349:SF41">
    <property type="entry name" value="INTEGRASE_RECOMBINASE PROTEIN MJ0367-RELATED"/>
    <property type="match status" value="1"/>
</dbReference>
<keyword evidence="2" id="KW-0229">DNA integration</keyword>
<keyword evidence="3" id="KW-0238">DNA-binding</keyword>
<keyword evidence="6" id="KW-1185">Reference proteome</keyword>
<dbReference type="Gene3D" id="1.10.443.10">
    <property type="entry name" value="Intergrase catalytic core"/>
    <property type="match status" value="1"/>
</dbReference>
<evidence type="ECO:0000256" key="4">
    <source>
        <dbReference type="ARBA" id="ARBA00023172"/>
    </source>
</evidence>
<dbReference type="GO" id="GO:0003677">
    <property type="term" value="F:DNA binding"/>
    <property type="evidence" value="ECO:0007669"/>
    <property type="project" value="UniProtKB-KW"/>
</dbReference>
<dbReference type="InterPro" id="IPR011010">
    <property type="entry name" value="DNA_brk_join_enz"/>
</dbReference>
<keyword evidence="4" id="KW-0233">DNA recombination</keyword>
<dbReference type="GO" id="GO:0015074">
    <property type="term" value="P:DNA integration"/>
    <property type="evidence" value="ECO:0007669"/>
    <property type="project" value="UniProtKB-KW"/>
</dbReference>
<evidence type="ECO:0000256" key="2">
    <source>
        <dbReference type="ARBA" id="ARBA00022908"/>
    </source>
</evidence>
<dbReference type="Gene3D" id="1.10.150.130">
    <property type="match status" value="1"/>
</dbReference>
<dbReference type="EMBL" id="NBBI01000003">
    <property type="protein sequence ID" value="OWK30400.1"/>
    <property type="molecule type" value="Genomic_DNA"/>
</dbReference>
<protein>
    <submittedName>
        <fullName evidence="5">Phage integrase family protein</fullName>
    </submittedName>
</protein>
<dbReference type="PANTHER" id="PTHR30349">
    <property type="entry name" value="PHAGE INTEGRASE-RELATED"/>
    <property type="match status" value="1"/>
</dbReference>
<dbReference type="SUPFAM" id="SSF56349">
    <property type="entry name" value="DNA breaking-rejoining enzymes"/>
    <property type="match status" value="1"/>
</dbReference>
<dbReference type="InterPro" id="IPR010998">
    <property type="entry name" value="Integrase_recombinase_N"/>
</dbReference>
<evidence type="ECO:0000313" key="6">
    <source>
        <dbReference type="Proteomes" id="UP000197290"/>
    </source>
</evidence>
<proteinExistence type="inferred from homology"/>
<sequence length="548" mass="61476">MCAAMCAAKTSSRPTLQQVARHLYRRGNSYEFRKVIPPRAQAAFNGRKTFSKSFGDVSRREAEHLAAECKRYCDRLIAGSSNHPDPTARIASFRVEGRVPDREEIDRAVRTWLMDQERRATETTLDSGTAKQRVKELALVAEITPVHLREDRRDSLLATRWIAEALAAERQWVLPPDDPLMDHLHDRVGRAQRELAVRLKAELNYEDRPAPTHPTFDQRAFDEDQKAAPAHAKAPVPVMDLFAGYLAERKPAPKTEKKWRTALTSLLTHLGHDDAGRITADDIITWKGALLAPGNAKKAPNPATVKNGYLGPVKTVLGWAHENKKIVANPAAGVTVRVPRRVINRAERGYSEEEAKLVLRAALAINLEEDASRLAFARRWLPWLCAYTGARITEMAQLRHGDVHRTRDGIFYVTVRPDAGSVKSGKARHVVLHAHLVEQGFPEAIRRLTGPLFYDPSRKREGSTGNSQAQKVGDRVARWVRGLGVTDPELQPNHGWRHAFISNARGKIDGDVRRAITGHSGKDEHDEYGNVSLQAMHEALKRFPRYRA</sequence>
<evidence type="ECO:0000256" key="3">
    <source>
        <dbReference type="ARBA" id="ARBA00023125"/>
    </source>
</evidence>
<dbReference type="InterPro" id="IPR050090">
    <property type="entry name" value="Tyrosine_recombinase_XerCD"/>
</dbReference>
<dbReference type="GO" id="GO:0006310">
    <property type="term" value="P:DNA recombination"/>
    <property type="evidence" value="ECO:0007669"/>
    <property type="project" value="UniProtKB-KW"/>
</dbReference>
<dbReference type="InterPro" id="IPR013762">
    <property type="entry name" value="Integrase-like_cat_sf"/>
</dbReference>
<dbReference type="Proteomes" id="UP000197290">
    <property type="component" value="Unassembled WGS sequence"/>
</dbReference>
<comment type="caution">
    <text evidence="5">The sequence shown here is derived from an EMBL/GenBank/DDBJ whole genome shotgun (WGS) entry which is preliminary data.</text>
</comment>
<comment type="similarity">
    <text evidence="1">Belongs to the 'phage' integrase family.</text>
</comment>
<gene>
    <name evidence="5" type="ORF">SPDO_20860</name>
</gene>
<evidence type="ECO:0000256" key="1">
    <source>
        <dbReference type="ARBA" id="ARBA00008857"/>
    </source>
</evidence>
<organism evidence="5 6">
    <name type="scientific">Sphingomonas dokdonensis</name>
    <dbReference type="NCBI Taxonomy" id="344880"/>
    <lineage>
        <taxon>Bacteria</taxon>
        <taxon>Pseudomonadati</taxon>
        <taxon>Pseudomonadota</taxon>
        <taxon>Alphaproteobacteria</taxon>
        <taxon>Sphingomonadales</taxon>
        <taxon>Sphingomonadaceae</taxon>
        <taxon>Sphingomonas</taxon>
    </lineage>
</organism>
<evidence type="ECO:0000313" key="5">
    <source>
        <dbReference type="EMBL" id="OWK30400.1"/>
    </source>
</evidence>
<accession>A0A245ZKZ0</accession>